<keyword evidence="6 10" id="KW-1133">Transmembrane helix</keyword>
<keyword evidence="4 10" id="KW-0812">Transmembrane</keyword>
<keyword evidence="5" id="KW-1278">Translocase</keyword>
<dbReference type="InterPro" id="IPR039428">
    <property type="entry name" value="NUOK/Mnh_C1-like"/>
</dbReference>
<geneLocation type="mitochondrion" evidence="11"/>
<organism evidence="11">
    <name type="scientific">Haemadipsa tianmushana</name>
    <dbReference type="NCBI Taxonomy" id="2301367"/>
    <lineage>
        <taxon>Eukaryota</taxon>
        <taxon>Metazoa</taxon>
        <taxon>Spiralia</taxon>
        <taxon>Lophotrochozoa</taxon>
        <taxon>Annelida</taxon>
        <taxon>Clitellata</taxon>
        <taxon>Hirudinea</taxon>
        <taxon>Hirudinida</taxon>
        <taxon>Hirudiniformes</taxon>
        <taxon>Haemadipsidae</taxon>
        <taxon>Haemadipsa</taxon>
    </lineage>
</organism>
<keyword evidence="11" id="KW-0496">Mitochondrion</keyword>
<accession>A0A8F9RYE5</accession>
<comment type="subcellular location">
    <subcellularLocation>
        <location evidence="1">Membrane</location>
        <topology evidence="1">Multi-pass membrane protein</topology>
    </subcellularLocation>
</comment>
<evidence type="ECO:0000256" key="1">
    <source>
        <dbReference type="ARBA" id="ARBA00004141"/>
    </source>
</evidence>
<dbReference type="Pfam" id="PF00420">
    <property type="entry name" value="Oxidored_q2"/>
    <property type="match status" value="1"/>
</dbReference>
<evidence type="ECO:0000256" key="7">
    <source>
        <dbReference type="ARBA" id="ARBA00023027"/>
    </source>
</evidence>
<evidence type="ECO:0000256" key="2">
    <source>
        <dbReference type="ARBA" id="ARBA00010519"/>
    </source>
</evidence>
<feature type="transmembrane region" description="Helical" evidence="10">
    <location>
        <begin position="59"/>
        <end position="82"/>
    </location>
</feature>
<dbReference type="AlphaFoldDB" id="A0A8F9RYE5"/>
<evidence type="ECO:0000256" key="8">
    <source>
        <dbReference type="ARBA" id="ARBA00023136"/>
    </source>
</evidence>
<comment type="similarity">
    <text evidence="2">Belongs to the complex I subunit 4L family.</text>
</comment>
<protein>
    <recommendedName>
        <fullName evidence="3">NADH-ubiquinone oxidoreductase chain 4L</fullName>
    </recommendedName>
    <alternativeName>
        <fullName evidence="9">NADH dehydrogenase subunit 4L</fullName>
    </alternativeName>
</protein>
<dbReference type="GO" id="GO:0016020">
    <property type="term" value="C:membrane"/>
    <property type="evidence" value="ECO:0007669"/>
    <property type="project" value="UniProtKB-SubCell"/>
</dbReference>
<dbReference type="EMBL" id="MZ189977">
    <property type="protein sequence ID" value="QYK91404.1"/>
    <property type="molecule type" value="Genomic_DNA"/>
</dbReference>
<evidence type="ECO:0000256" key="6">
    <source>
        <dbReference type="ARBA" id="ARBA00022989"/>
    </source>
</evidence>
<proteinExistence type="inferred from homology"/>
<evidence type="ECO:0000256" key="10">
    <source>
        <dbReference type="SAM" id="Phobius"/>
    </source>
</evidence>
<keyword evidence="8 10" id="KW-0472">Membrane</keyword>
<sequence>MKNLFLFLLSLFPLMMLLNLFMHNKSMLLMLLSLEMLSLSMILLFTMMNFIIETYNMMCLIILLSIGACEASMGLCILVSMVRFTGSDYTLSLNLSKC</sequence>
<evidence type="ECO:0000256" key="4">
    <source>
        <dbReference type="ARBA" id="ARBA00022692"/>
    </source>
</evidence>
<reference evidence="11" key="1">
    <citation type="submission" date="2021-05" db="EMBL/GenBank/DDBJ databases">
        <authorList>
            <person name="Shi L."/>
        </authorList>
    </citation>
    <scope>NUCLEOTIDE SEQUENCE</scope>
</reference>
<name>A0A8F9RYE5_9ANNE</name>
<dbReference type="Gene3D" id="1.10.287.3510">
    <property type="match status" value="1"/>
</dbReference>
<keyword evidence="7" id="KW-0520">NAD</keyword>
<evidence type="ECO:0000256" key="5">
    <source>
        <dbReference type="ARBA" id="ARBA00022967"/>
    </source>
</evidence>
<evidence type="ECO:0000256" key="9">
    <source>
        <dbReference type="ARBA" id="ARBA00031586"/>
    </source>
</evidence>
<feature type="transmembrane region" description="Helical" evidence="10">
    <location>
        <begin position="27"/>
        <end position="52"/>
    </location>
</feature>
<evidence type="ECO:0000313" key="11">
    <source>
        <dbReference type="EMBL" id="QYK91404.1"/>
    </source>
</evidence>
<evidence type="ECO:0000256" key="3">
    <source>
        <dbReference type="ARBA" id="ARBA00016612"/>
    </source>
</evidence>
<gene>
    <name evidence="11" type="primary">ND4L</name>
</gene>